<keyword evidence="3" id="KW-0597">Phosphoprotein</keyword>
<dbReference type="Proteomes" id="UP000612282">
    <property type="component" value="Unassembled WGS sequence"/>
</dbReference>
<dbReference type="Pfam" id="PF08376">
    <property type="entry name" value="NIT"/>
    <property type="match status" value="1"/>
</dbReference>
<organism evidence="9 10">
    <name type="scientific">Actinoplanes couchii</name>
    <dbReference type="NCBI Taxonomy" id="403638"/>
    <lineage>
        <taxon>Bacteria</taxon>
        <taxon>Bacillati</taxon>
        <taxon>Actinomycetota</taxon>
        <taxon>Actinomycetes</taxon>
        <taxon>Micromonosporales</taxon>
        <taxon>Micromonosporaceae</taxon>
        <taxon>Actinoplanes</taxon>
    </lineage>
</organism>
<evidence type="ECO:0000256" key="5">
    <source>
        <dbReference type="ARBA" id="ARBA00022777"/>
    </source>
</evidence>
<dbReference type="InterPro" id="IPR036890">
    <property type="entry name" value="HATPase_C_sf"/>
</dbReference>
<dbReference type="PANTHER" id="PTHR45436">
    <property type="entry name" value="SENSOR HISTIDINE KINASE YKOH"/>
    <property type="match status" value="1"/>
</dbReference>
<feature type="compositionally biased region" description="Polar residues" evidence="6">
    <location>
        <begin position="802"/>
        <end position="811"/>
    </location>
</feature>
<dbReference type="InterPro" id="IPR050428">
    <property type="entry name" value="TCS_sensor_his_kinase"/>
</dbReference>
<dbReference type="SMART" id="SM00387">
    <property type="entry name" value="HATPase_c"/>
    <property type="match status" value="1"/>
</dbReference>
<gene>
    <name evidence="9" type="ORF">Aco03nite_080650</name>
</gene>
<proteinExistence type="predicted"/>
<keyword evidence="7" id="KW-0472">Membrane</keyword>
<dbReference type="Pfam" id="PF02518">
    <property type="entry name" value="HATPase_c"/>
    <property type="match status" value="1"/>
</dbReference>
<reference evidence="9 10" key="1">
    <citation type="submission" date="2021-01" db="EMBL/GenBank/DDBJ databases">
        <title>Whole genome shotgun sequence of Actinoplanes couchii NBRC 106145.</title>
        <authorList>
            <person name="Komaki H."/>
            <person name="Tamura T."/>
        </authorList>
    </citation>
    <scope>NUCLEOTIDE SEQUENCE [LARGE SCALE GENOMIC DNA]</scope>
    <source>
        <strain evidence="9 10">NBRC 106145</strain>
    </source>
</reference>
<keyword evidence="4" id="KW-0808">Transferase</keyword>
<evidence type="ECO:0000256" key="2">
    <source>
        <dbReference type="ARBA" id="ARBA00012438"/>
    </source>
</evidence>
<keyword evidence="7" id="KW-1133">Transmembrane helix</keyword>
<dbReference type="EC" id="2.7.13.3" evidence="2"/>
<accession>A0ABQ3XMC9</accession>
<sequence>MSVQVQGAEQSEQSTPVGGTTPVPGAPEGGMWARTRRASGGTIRRRVVRTLALPVATTLVLLAIVAVGEVDNYRTASATARAVTIDLAVAELVQDLQTERGLTAGLLGGNEAFRTELLPARDAVDLRRDQLENLITAGEDVDDRVSAAVQQLDGLSGVRAGTDTGSGQRAATFAFYTARIADLGNLDFELDSNGDEELRRGSAALEALGDMKEAASQERAFLNGVFSAGGFKQGEFLQFVTMRSTKDAALTAFNRYANATERASMDYLLDTGAAREAAFFENVALQSGDGRALQVNPQSWWSALTTVLDDTLQLEHHVGSVISSRATALENEASVRMVVLLGAVLICLAGSIYLATVASQSVARPLSVLASEANRLASTQLPDAVQKASTGDSTAPPPPVLVSRGASVEVRLVADAFDRVQATAYALATEQAVLRRTTAESMANLGRRNQNLLRRQLGFITKLEREESNPTGLANLFELDHLATRMRRNAESLLVLVGAASPRQLSDPLQVSDVIRAAVSEVEEYRRVTLRRVDETLVNGSTVSGIAHMLAELIENGLSFSPPDQDVEIHGRRIAGNYLIAITDQGVGMSAADMQRANERLRGEGDFITAPARFLGHYVVGRLAQQMGIEVQLTPSPVTGVTARITLPAEILVEQTAVTGPRPPAPAATSKKEVPAAPLRIPPAEVGEVAQPVTAGVVTADRPLHSTAIEYVVVKDNPATVTSVLDPFEPVDPFGAPETFGSADDAPRTANGLKKRTPRAQRATTRPPTTSSSPAADRPAPVTGSAEAVRDRLNALRGGIQRGSSETAGSQ</sequence>
<name>A0ABQ3XMC9_9ACTN</name>
<evidence type="ECO:0000256" key="6">
    <source>
        <dbReference type="SAM" id="MobiDB-lite"/>
    </source>
</evidence>
<feature type="compositionally biased region" description="Low complexity" evidence="6">
    <location>
        <begin position="760"/>
        <end position="781"/>
    </location>
</feature>
<dbReference type="InterPro" id="IPR003594">
    <property type="entry name" value="HATPase_dom"/>
</dbReference>
<evidence type="ECO:0000256" key="1">
    <source>
        <dbReference type="ARBA" id="ARBA00000085"/>
    </source>
</evidence>
<keyword evidence="5" id="KW-0418">Kinase</keyword>
<dbReference type="PANTHER" id="PTHR45436:SF5">
    <property type="entry name" value="SENSOR HISTIDINE KINASE TRCS"/>
    <property type="match status" value="1"/>
</dbReference>
<dbReference type="RefSeq" id="WP_239145829.1">
    <property type="nucleotide sequence ID" value="NZ_BAAAQE010000065.1"/>
</dbReference>
<comment type="caution">
    <text evidence="9">The sequence shown here is derived from an EMBL/GenBank/DDBJ whole genome shotgun (WGS) entry which is preliminary data.</text>
</comment>
<feature type="compositionally biased region" description="Polar residues" evidence="6">
    <location>
        <begin position="1"/>
        <end position="14"/>
    </location>
</feature>
<keyword evidence="7" id="KW-0812">Transmembrane</keyword>
<evidence type="ECO:0000256" key="3">
    <source>
        <dbReference type="ARBA" id="ARBA00022553"/>
    </source>
</evidence>
<evidence type="ECO:0000313" key="9">
    <source>
        <dbReference type="EMBL" id="GID59661.1"/>
    </source>
</evidence>
<evidence type="ECO:0000256" key="4">
    <source>
        <dbReference type="ARBA" id="ARBA00022679"/>
    </source>
</evidence>
<dbReference type="EMBL" id="BOMG01000099">
    <property type="protein sequence ID" value="GID59661.1"/>
    <property type="molecule type" value="Genomic_DNA"/>
</dbReference>
<feature type="transmembrane region" description="Helical" evidence="7">
    <location>
        <begin position="47"/>
        <end position="67"/>
    </location>
</feature>
<keyword evidence="10" id="KW-1185">Reference proteome</keyword>
<feature type="region of interest" description="Disordered" evidence="6">
    <location>
        <begin position="735"/>
        <end position="811"/>
    </location>
</feature>
<feature type="domain" description="Histidine kinase/HSP90-like ATPase" evidence="8">
    <location>
        <begin position="541"/>
        <end position="651"/>
    </location>
</feature>
<protein>
    <recommendedName>
        <fullName evidence="2">histidine kinase</fullName>
        <ecNumber evidence="2">2.7.13.3</ecNumber>
    </recommendedName>
</protein>
<dbReference type="InterPro" id="IPR013587">
    <property type="entry name" value="Nitrate/nitrite_sensing"/>
</dbReference>
<evidence type="ECO:0000256" key="7">
    <source>
        <dbReference type="SAM" id="Phobius"/>
    </source>
</evidence>
<dbReference type="Gene3D" id="3.30.565.10">
    <property type="entry name" value="Histidine kinase-like ATPase, C-terminal domain"/>
    <property type="match status" value="1"/>
</dbReference>
<feature type="region of interest" description="Disordered" evidence="6">
    <location>
        <begin position="1"/>
        <end position="37"/>
    </location>
</feature>
<evidence type="ECO:0000313" key="10">
    <source>
        <dbReference type="Proteomes" id="UP000612282"/>
    </source>
</evidence>
<comment type="catalytic activity">
    <reaction evidence="1">
        <text>ATP + protein L-histidine = ADP + protein N-phospho-L-histidine.</text>
        <dbReference type="EC" id="2.7.13.3"/>
    </reaction>
</comment>
<dbReference type="SUPFAM" id="SSF55874">
    <property type="entry name" value="ATPase domain of HSP90 chaperone/DNA topoisomerase II/histidine kinase"/>
    <property type="match status" value="1"/>
</dbReference>
<evidence type="ECO:0000259" key="8">
    <source>
        <dbReference type="SMART" id="SM00387"/>
    </source>
</evidence>